<reference evidence="1 2" key="1">
    <citation type="submission" date="2016-08" db="EMBL/GenBank/DDBJ databases">
        <title>Draft genome of Fabibacter sp. strain SK-8.</title>
        <authorList>
            <person name="Wong S.-K."/>
            <person name="Hamasaki K."/>
            <person name="Yoshizawa S."/>
        </authorList>
    </citation>
    <scope>NUCLEOTIDE SEQUENCE [LARGE SCALE GENOMIC DNA]</scope>
    <source>
        <strain evidence="1 2">SK-8</strain>
    </source>
</reference>
<dbReference type="Proteomes" id="UP000095552">
    <property type="component" value="Unassembled WGS sequence"/>
</dbReference>
<keyword evidence="2" id="KW-1185">Reference proteome</keyword>
<sequence>MREIIEGLVQKVKLDLSDLTVITEAANGDYSYLPFIAAASGARKVYALGRDSAYGSYSENRQVILDRASEWGFDDVITVAKVDEFDIWHEGDIITNSGMLRPINEQMLGKFKNTAVIPLMWETWEFRPHEIDIEACQSFEIPVIGTDEQYKDIDMYHYPGMLAMKLLFEVNSDFSSDKIVLIGGGLTGSLIARTLSKFNNDLLWYADEALLRITALESRPYSSLEEVLMQNGVETIFIAEHAIHDLLIGQNAKLSFKDLAEKFTNLKVVHLCGNIDTEDLNESQISFYPQNIAPSGYMSVLPTVISPKPTLKLLCGGLKVGELAVRNRLEGASVEETIRKTVEYGIGQDFEGGFMNYGRA</sequence>
<organism evidence="1 2">
    <name type="scientific">Roseivirga misakiensis</name>
    <dbReference type="NCBI Taxonomy" id="1563681"/>
    <lineage>
        <taxon>Bacteria</taxon>
        <taxon>Pseudomonadati</taxon>
        <taxon>Bacteroidota</taxon>
        <taxon>Cytophagia</taxon>
        <taxon>Cytophagales</taxon>
        <taxon>Roseivirgaceae</taxon>
        <taxon>Roseivirga</taxon>
    </lineage>
</organism>
<gene>
    <name evidence="1" type="ORF">BFP71_17590</name>
</gene>
<dbReference type="EMBL" id="MDGQ01000005">
    <property type="protein sequence ID" value="OEK05216.1"/>
    <property type="molecule type" value="Genomic_DNA"/>
</dbReference>
<protein>
    <submittedName>
        <fullName evidence="1">Uncharacterized protein</fullName>
    </submittedName>
</protein>
<evidence type="ECO:0000313" key="2">
    <source>
        <dbReference type="Proteomes" id="UP000095552"/>
    </source>
</evidence>
<comment type="caution">
    <text evidence="1">The sequence shown here is derived from an EMBL/GenBank/DDBJ whole genome shotgun (WGS) entry which is preliminary data.</text>
</comment>
<dbReference type="AlphaFoldDB" id="A0A1E5T1I1"/>
<accession>A0A1E5T1I1</accession>
<name>A0A1E5T1I1_9BACT</name>
<dbReference type="STRING" id="1563681.BFP71_17590"/>
<evidence type="ECO:0000313" key="1">
    <source>
        <dbReference type="EMBL" id="OEK05216.1"/>
    </source>
</evidence>
<dbReference type="OrthoDB" id="9811799at2"/>
<proteinExistence type="predicted"/>